<name>A0AA36M5S3_CYLNA</name>
<accession>A0AA36M5S3</accession>
<dbReference type="AlphaFoldDB" id="A0AA36M5S3"/>
<dbReference type="SUPFAM" id="SSF54695">
    <property type="entry name" value="POZ domain"/>
    <property type="match status" value="1"/>
</dbReference>
<dbReference type="EMBL" id="CATQJL010000223">
    <property type="protein sequence ID" value="CAJ0600049.1"/>
    <property type="molecule type" value="Genomic_DNA"/>
</dbReference>
<gene>
    <name evidence="2" type="ORF">CYNAS_LOCUS12032</name>
</gene>
<dbReference type="Gene3D" id="3.30.710.10">
    <property type="entry name" value="Potassium Channel Kv1.1, Chain A"/>
    <property type="match status" value="1"/>
</dbReference>
<dbReference type="InterPro" id="IPR045068">
    <property type="entry name" value="BACURD1-3"/>
</dbReference>
<dbReference type="InterPro" id="IPR011333">
    <property type="entry name" value="SKP1/BTB/POZ_sf"/>
</dbReference>
<evidence type="ECO:0000313" key="2">
    <source>
        <dbReference type="EMBL" id="CAJ0600049.1"/>
    </source>
</evidence>
<dbReference type="CDD" id="cd18316">
    <property type="entry name" value="BTB_POZ_KCTD-like"/>
    <property type="match status" value="1"/>
</dbReference>
<dbReference type="Pfam" id="PF02214">
    <property type="entry name" value="BTB_2"/>
    <property type="match status" value="1"/>
</dbReference>
<organism evidence="2 3">
    <name type="scientific">Cylicocyclus nassatus</name>
    <name type="common">Nematode worm</name>
    <dbReference type="NCBI Taxonomy" id="53992"/>
    <lineage>
        <taxon>Eukaryota</taxon>
        <taxon>Metazoa</taxon>
        <taxon>Ecdysozoa</taxon>
        <taxon>Nematoda</taxon>
        <taxon>Chromadorea</taxon>
        <taxon>Rhabditida</taxon>
        <taxon>Rhabditina</taxon>
        <taxon>Rhabditomorpha</taxon>
        <taxon>Strongyloidea</taxon>
        <taxon>Strongylidae</taxon>
        <taxon>Cylicocyclus</taxon>
    </lineage>
</organism>
<keyword evidence="3" id="KW-1185">Reference proteome</keyword>
<dbReference type="PANTHER" id="PTHR11145:SF12">
    <property type="entry name" value="BTB DOMAIN-CONTAINING PROTEIN"/>
    <property type="match status" value="1"/>
</dbReference>
<dbReference type="GO" id="GO:0051260">
    <property type="term" value="P:protein homooligomerization"/>
    <property type="evidence" value="ECO:0007669"/>
    <property type="project" value="InterPro"/>
</dbReference>
<evidence type="ECO:0000313" key="3">
    <source>
        <dbReference type="Proteomes" id="UP001176961"/>
    </source>
</evidence>
<feature type="domain" description="BTB" evidence="1">
    <location>
        <begin position="12"/>
        <end position="110"/>
    </location>
</feature>
<dbReference type="SMART" id="SM00225">
    <property type="entry name" value="BTB"/>
    <property type="match status" value="1"/>
</dbReference>
<dbReference type="PANTHER" id="PTHR11145">
    <property type="entry name" value="BTB/POZ DOMAIN-CONTAINING ADAPTER FOR CUL3-MEDIATED RHOA DEGRADATION PROTEIN FAMILY MEMBER"/>
    <property type="match status" value="1"/>
</dbReference>
<dbReference type="Proteomes" id="UP001176961">
    <property type="component" value="Unassembled WGS sequence"/>
</dbReference>
<reference evidence="2" key="1">
    <citation type="submission" date="2023-07" db="EMBL/GenBank/DDBJ databases">
        <authorList>
            <consortium name="CYATHOMIX"/>
        </authorList>
    </citation>
    <scope>NUCLEOTIDE SEQUENCE</scope>
    <source>
        <strain evidence="2">N/A</strain>
    </source>
</reference>
<sequence length="208" mass="24084">MAEEQKLSTSDKRMKINVGGTIFETYLSTLRKVKNSVLSAMVAEHWRNEEEMFVDRDPNLFVKVLDYLRDEKNFVPPSDDDVREALGREADFYYLPGLVKLCSPTIFCVDDVVKWKDSAIESYWKAFAIYIHDQGGCIACSEHSLLWKSVIPPMDTLNFEYYTPLKHHMRFMKGVVTAASYPCCCVQWDYRQHLDALHIPQSALRLAE</sequence>
<evidence type="ECO:0000259" key="1">
    <source>
        <dbReference type="SMART" id="SM00225"/>
    </source>
</evidence>
<proteinExistence type="predicted"/>
<protein>
    <recommendedName>
        <fullName evidence="1">BTB domain-containing protein</fullName>
    </recommendedName>
</protein>
<dbReference type="InterPro" id="IPR003131">
    <property type="entry name" value="T1-type_BTB"/>
</dbReference>
<comment type="caution">
    <text evidence="2">The sequence shown here is derived from an EMBL/GenBank/DDBJ whole genome shotgun (WGS) entry which is preliminary data.</text>
</comment>
<dbReference type="InterPro" id="IPR000210">
    <property type="entry name" value="BTB/POZ_dom"/>
</dbReference>